<dbReference type="SMART" id="SM00015">
    <property type="entry name" value="IQ"/>
    <property type="match status" value="1"/>
</dbReference>
<dbReference type="AlphaFoldDB" id="A0AAN9GKZ0"/>
<dbReference type="InterPro" id="IPR043408">
    <property type="entry name" value="IQCK"/>
</dbReference>
<dbReference type="CDD" id="cd22969">
    <property type="entry name" value="DD_IQCK"/>
    <property type="match status" value="1"/>
</dbReference>
<organism evidence="2 3">
    <name type="scientific">Littorina saxatilis</name>
    <dbReference type="NCBI Taxonomy" id="31220"/>
    <lineage>
        <taxon>Eukaryota</taxon>
        <taxon>Metazoa</taxon>
        <taxon>Spiralia</taxon>
        <taxon>Lophotrochozoa</taxon>
        <taxon>Mollusca</taxon>
        <taxon>Gastropoda</taxon>
        <taxon>Caenogastropoda</taxon>
        <taxon>Littorinimorpha</taxon>
        <taxon>Littorinoidea</taxon>
        <taxon>Littorinidae</taxon>
        <taxon>Littorina</taxon>
    </lineage>
</organism>
<proteinExistence type="predicted"/>
<dbReference type="PROSITE" id="PS50096">
    <property type="entry name" value="IQ"/>
    <property type="match status" value="1"/>
</dbReference>
<dbReference type="CDD" id="cd23767">
    <property type="entry name" value="IQCD"/>
    <property type="match status" value="1"/>
</dbReference>
<keyword evidence="3" id="KW-1185">Reference proteome</keyword>
<feature type="region of interest" description="Disordered" evidence="1">
    <location>
        <begin position="261"/>
        <end position="293"/>
    </location>
</feature>
<name>A0AAN9GKZ0_9CAEN</name>
<evidence type="ECO:0008006" key="4">
    <source>
        <dbReference type="Google" id="ProtNLM"/>
    </source>
</evidence>
<protein>
    <recommendedName>
        <fullName evidence="4">IQ domain-containing protein K</fullName>
    </recommendedName>
</protein>
<reference evidence="2 3" key="1">
    <citation type="submission" date="2024-02" db="EMBL/GenBank/DDBJ databases">
        <title>Chromosome-scale genome assembly of the rough periwinkle Littorina saxatilis.</title>
        <authorList>
            <person name="De Jode A."/>
            <person name="Faria R."/>
            <person name="Formenti G."/>
            <person name="Sims Y."/>
            <person name="Smith T.P."/>
            <person name="Tracey A."/>
            <person name="Wood J.M.D."/>
            <person name="Zagrodzka Z.B."/>
            <person name="Johannesson K."/>
            <person name="Butlin R.K."/>
            <person name="Leder E.H."/>
        </authorList>
    </citation>
    <scope>NUCLEOTIDE SEQUENCE [LARGE SCALE GENOMIC DNA]</scope>
    <source>
        <strain evidence="2">Snail1</strain>
        <tissue evidence="2">Muscle</tissue>
    </source>
</reference>
<feature type="compositionally biased region" description="Pro residues" evidence="1">
    <location>
        <begin position="278"/>
        <end position="293"/>
    </location>
</feature>
<feature type="compositionally biased region" description="Pro residues" evidence="1">
    <location>
        <begin position="89"/>
        <end position="98"/>
    </location>
</feature>
<gene>
    <name evidence="2" type="ORF">V1264_011357</name>
</gene>
<dbReference type="InterPro" id="IPR000048">
    <property type="entry name" value="IQ_motif_EF-hand-BS"/>
</dbReference>
<dbReference type="EMBL" id="JBAMIC010000002">
    <property type="protein sequence ID" value="KAK7111781.1"/>
    <property type="molecule type" value="Genomic_DNA"/>
</dbReference>
<dbReference type="Gene3D" id="1.20.890.10">
    <property type="entry name" value="cAMP-dependent protein kinase regulatory subunit, dimerization-anchoring domain"/>
    <property type="match status" value="1"/>
</dbReference>
<dbReference type="PANTHER" id="PTHR34927">
    <property type="entry name" value="IQ DOMAIN-CONTAINING PROTEIN K"/>
    <property type="match status" value="1"/>
</dbReference>
<dbReference type="PANTHER" id="PTHR34927:SF1">
    <property type="entry name" value="IQ DOMAIN-CONTAINING PROTEIN K"/>
    <property type="match status" value="1"/>
</dbReference>
<evidence type="ECO:0000313" key="2">
    <source>
        <dbReference type="EMBL" id="KAK7111781.1"/>
    </source>
</evidence>
<feature type="region of interest" description="Disordered" evidence="1">
    <location>
        <begin position="83"/>
        <end position="105"/>
    </location>
</feature>
<feature type="compositionally biased region" description="Low complexity" evidence="1">
    <location>
        <begin position="265"/>
        <end position="277"/>
    </location>
</feature>
<comment type="caution">
    <text evidence="2">The sequence shown here is derived from an EMBL/GenBank/DDBJ whole genome shotgun (WGS) entry which is preliminary data.</text>
</comment>
<evidence type="ECO:0000313" key="3">
    <source>
        <dbReference type="Proteomes" id="UP001374579"/>
    </source>
</evidence>
<dbReference type="Proteomes" id="UP001374579">
    <property type="component" value="Unassembled WGS sequence"/>
</dbReference>
<evidence type="ECO:0000256" key="1">
    <source>
        <dbReference type="SAM" id="MobiDB-lite"/>
    </source>
</evidence>
<dbReference type="Pfam" id="PF00612">
    <property type="entry name" value="IQ"/>
    <property type="match status" value="1"/>
</dbReference>
<accession>A0AAN9GKZ0</accession>
<sequence>MSVITRVPEPNIWEEICREFGSRARPPLDDDQMSVATDYADFSATKHHPTFYGHMHARVPGDFDGDSELDPAVSHPACLGYAFTDKPPKPPTPPGPPPPDKDKCPPRQYLEHYVFPYLLPALEAMLKQARIEQCFERKRTKFNALDFITEYLYRRNPKFSDRGDTELLNIPFVKEWLKDHPRPPLPLSLLWTEEEAALIIQSYWRGYLVRRDPEIQELRQWQREWREVNSNIHSRVSDFWDSKLVVAPSTDGGEALSSLSVNYRPASPLPDTTTPASAPLPPPASPLLPPTLS</sequence>
<dbReference type="Gene3D" id="1.20.5.190">
    <property type="match status" value="1"/>
</dbReference>